<evidence type="ECO:0000256" key="1">
    <source>
        <dbReference type="ARBA" id="ARBA00004814"/>
    </source>
</evidence>
<comment type="caution">
    <text evidence="9">The sequence shown here is derived from an EMBL/GenBank/DDBJ whole genome shotgun (WGS) entry which is preliminary data.</text>
</comment>
<evidence type="ECO:0000256" key="5">
    <source>
        <dbReference type="ARBA" id="ARBA00023070"/>
    </source>
</evidence>
<dbReference type="SUPFAM" id="SSF51905">
    <property type="entry name" value="FAD/NAD(P)-binding domain"/>
    <property type="match status" value="1"/>
</dbReference>
<keyword evidence="9" id="KW-0560">Oxidoreductase</keyword>
<feature type="region of interest" description="Disordered" evidence="7">
    <location>
        <begin position="389"/>
        <end position="410"/>
    </location>
</feature>
<gene>
    <name evidence="9" type="primary">pao</name>
    <name evidence="9" type="ORF">A6302_01944</name>
</gene>
<dbReference type="InterPro" id="IPR050281">
    <property type="entry name" value="Flavin_monoamine_oxidase"/>
</dbReference>
<evidence type="ECO:0000256" key="7">
    <source>
        <dbReference type="SAM" id="MobiDB-lite"/>
    </source>
</evidence>
<evidence type="ECO:0000256" key="4">
    <source>
        <dbReference type="ARBA" id="ARBA00017871"/>
    </source>
</evidence>
<dbReference type="GO" id="GO:0009851">
    <property type="term" value="P:auxin biosynthetic process"/>
    <property type="evidence" value="ECO:0007669"/>
    <property type="project" value="UniProtKB-KW"/>
</dbReference>
<accession>A0A1E3H320</accession>
<keyword evidence="10" id="KW-1185">Reference proteome</keyword>
<organism evidence="9 10">
    <name type="scientific">Methylobrevis pamukkalensis</name>
    <dbReference type="NCBI Taxonomy" id="1439726"/>
    <lineage>
        <taxon>Bacteria</taxon>
        <taxon>Pseudomonadati</taxon>
        <taxon>Pseudomonadota</taxon>
        <taxon>Alphaproteobacteria</taxon>
        <taxon>Hyphomicrobiales</taxon>
        <taxon>Pleomorphomonadaceae</taxon>
        <taxon>Methylobrevis</taxon>
    </lineage>
</organism>
<dbReference type="InterPro" id="IPR036188">
    <property type="entry name" value="FAD/NAD-bd_sf"/>
</dbReference>
<evidence type="ECO:0000256" key="6">
    <source>
        <dbReference type="ARBA" id="ARBA00047321"/>
    </source>
</evidence>
<dbReference type="PATRIC" id="fig|1439726.3.peg.2057"/>
<evidence type="ECO:0000256" key="2">
    <source>
        <dbReference type="ARBA" id="ARBA00005833"/>
    </source>
</evidence>
<proteinExistence type="inferred from homology"/>
<dbReference type="Pfam" id="PF01593">
    <property type="entry name" value="Amino_oxidase"/>
    <property type="match status" value="1"/>
</dbReference>
<comment type="pathway">
    <text evidence="1">Plant hormone metabolism; auxin biosynthesis.</text>
</comment>
<feature type="domain" description="Amine oxidase" evidence="8">
    <location>
        <begin position="14"/>
        <end position="360"/>
    </location>
</feature>
<sequence length="410" mass="43514">MTDFDVVVVGAGAAGLSAGRRLMEAGLAVQVVEAAGRRGGRAFTDAETFGMPFDRGCHWLHSASVNPYRRIADELGIAYESRRSRRSLKLCIDGAPAPEEVRQAAMDAIEAGFAAADAAGERGEDVSALSVLDPSDRWFPLVDHWMRLLSALDPAQISTLDLSRYHDTNENYPVEDGYGALVLAHGALVPVTLSCPVSAIDLTGPMVRIETAAGTLRARAVIVTVSTSVLAAGAIRFTPELPAVTQEAIAACPLGTAEKVVYVFDRLIEDLPATSYVETFDPDRPERKPINFTVNPFGRPMAIGQLGGSHALGLEADGEAAMLDFGRQGLVNAFGSDIAKRIVGATATHWVSDPFVRGATPARCRARPTCGGILPIRSVTGCSLPARRCPTTPSPPRTAPIRAVSMRRDG</sequence>
<dbReference type="PANTHER" id="PTHR10742:SF410">
    <property type="entry name" value="LYSINE-SPECIFIC HISTONE DEMETHYLASE 2"/>
    <property type="match status" value="1"/>
</dbReference>
<evidence type="ECO:0000259" key="8">
    <source>
        <dbReference type="Pfam" id="PF01593"/>
    </source>
</evidence>
<dbReference type="SUPFAM" id="SSF54373">
    <property type="entry name" value="FAD-linked reductases, C-terminal domain"/>
    <property type="match status" value="1"/>
</dbReference>
<dbReference type="Gene3D" id="3.50.50.60">
    <property type="entry name" value="FAD/NAD(P)-binding domain"/>
    <property type="match status" value="1"/>
</dbReference>
<evidence type="ECO:0000313" key="9">
    <source>
        <dbReference type="EMBL" id="ODN70723.1"/>
    </source>
</evidence>
<evidence type="ECO:0000256" key="3">
    <source>
        <dbReference type="ARBA" id="ARBA00012535"/>
    </source>
</evidence>
<comment type="catalytic activity">
    <reaction evidence="6">
        <text>L-tryptophan + O2 = indole-3-acetamide + CO2 + H2O</text>
        <dbReference type="Rhea" id="RHEA:16165"/>
        <dbReference type="ChEBI" id="CHEBI:15377"/>
        <dbReference type="ChEBI" id="CHEBI:15379"/>
        <dbReference type="ChEBI" id="CHEBI:16031"/>
        <dbReference type="ChEBI" id="CHEBI:16526"/>
        <dbReference type="ChEBI" id="CHEBI:57912"/>
        <dbReference type="EC" id="1.13.12.3"/>
    </reaction>
</comment>
<keyword evidence="5" id="KW-0073">Auxin biosynthesis</keyword>
<dbReference type="AlphaFoldDB" id="A0A1E3H320"/>
<protein>
    <recommendedName>
        <fullName evidence="4">Tryptophan 2-monooxygenase</fullName>
        <ecNumber evidence="3">1.13.12.3</ecNumber>
    </recommendedName>
</protein>
<dbReference type="GO" id="GO:0050361">
    <property type="term" value="F:tryptophan 2-monooxygenase activity"/>
    <property type="evidence" value="ECO:0007669"/>
    <property type="project" value="UniProtKB-EC"/>
</dbReference>
<dbReference type="InterPro" id="IPR002937">
    <property type="entry name" value="Amino_oxidase"/>
</dbReference>
<dbReference type="EMBL" id="MCRJ01000041">
    <property type="protein sequence ID" value="ODN70723.1"/>
    <property type="molecule type" value="Genomic_DNA"/>
</dbReference>
<name>A0A1E3H320_9HYPH</name>
<comment type="similarity">
    <text evidence="2">Belongs to the tryptophan 2-monooxygenase family.</text>
</comment>
<evidence type="ECO:0000313" key="10">
    <source>
        <dbReference type="Proteomes" id="UP000094622"/>
    </source>
</evidence>
<dbReference type="EC" id="1.13.12.3" evidence="3"/>
<reference evidence="9 10" key="1">
    <citation type="submission" date="2016-07" db="EMBL/GenBank/DDBJ databases">
        <title>Draft Genome Sequence of Methylobrevis pamukkalensis PK2.</title>
        <authorList>
            <person name="Vasilenko O.V."/>
            <person name="Doronina N.V."/>
            <person name="Shmareva M.N."/>
            <person name="Tarlachkov S.V."/>
            <person name="Mustakhimov I."/>
            <person name="Trotsenko Y.A."/>
        </authorList>
    </citation>
    <scope>NUCLEOTIDE SEQUENCE [LARGE SCALE GENOMIC DNA]</scope>
    <source>
        <strain evidence="9 10">PK2</strain>
    </source>
</reference>
<dbReference type="Proteomes" id="UP000094622">
    <property type="component" value="Unassembled WGS sequence"/>
</dbReference>
<dbReference type="PANTHER" id="PTHR10742">
    <property type="entry name" value="FLAVIN MONOAMINE OXIDASE"/>
    <property type="match status" value="1"/>
</dbReference>